<name>A0A3M8DXR8_9BACL</name>
<evidence type="ECO:0000313" key="10">
    <source>
        <dbReference type="EMBL" id="RNB92319.1"/>
    </source>
</evidence>
<evidence type="ECO:0000313" key="11">
    <source>
        <dbReference type="Proteomes" id="UP000271031"/>
    </source>
</evidence>
<evidence type="ECO:0000256" key="3">
    <source>
        <dbReference type="ARBA" id="ARBA00022544"/>
    </source>
</evidence>
<dbReference type="Proteomes" id="UP000271031">
    <property type="component" value="Unassembled WGS sequence"/>
</dbReference>
<dbReference type="InterPro" id="IPR038501">
    <property type="entry name" value="Spore_GerAC_C_sf"/>
</dbReference>
<evidence type="ECO:0000259" key="8">
    <source>
        <dbReference type="Pfam" id="PF05504"/>
    </source>
</evidence>
<comment type="similarity">
    <text evidence="2">Belongs to the GerABKC lipoprotein family.</text>
</comment>
<dbReference type="NCBIfam" id="TIGR02887">
    <property type="entry name" value="spore_ger_x_C"/>
    <property type="match status" value="1"/>
</dbReference>
<keyword evidence="3" id="KW-0309">Germination</keyword>
<evidence type="ECO:0000259" key="9">
    <source>
        <dbReference type="Pfam" id="PF25198"/>
    </source>
</evidence>
<gene>
    <name evidence="10" type="ORF">EDM56_01050</name>
</gene>
<sequence>MNLGRRFAGWAMLLILVFPLAGCWDTKDINKRYLPIVMAVNKLDDGQYHIILHYPLPNGKGLDSFEEKAPTISKAVDLIRTNAEKDISLIHVKLLLLHESFAKKGIGELLNFSIRSNDISAKAFIAVMRGNFEQLNKAIDTRKRPETAPFDTFSKQAGWTPNISSATLWQTYRAWHKHTEDIAIPLLTMGKKGGFFTMEGSAVMKGDRMVSHINKDETMMYNLFQGTFTGGTIEVMGHAAVQVVKSSITNHAQWQQQVPVLTSKINIVILGLEEKGPPLSNKELKTELEKIIYRRIAELSTKLIACRSDLLGAGNSFRGMMSESVQKQWKTNWFPKLRHEIDLNVTIGNAGYLKNGR</sequence>
<accession>A0A3M8DXR8</accession>
<dbReference type="InterPro" id="IPR057336">
    <property type="entry name" value="GerAC_N"/>
</dbReference>
<feature type="domain" description="Spore germination GerAC-like C-terminal" evidence="8">
    <location>
        <begin position="199"/>
        <end position="350"/>
    </location>
</feature>
<dbReference type="EMBL" id="RHHQ01000003">
    <property type="protein sequence ID" value="RNB92319.1"/>
    <property type="molecule type" value="Genomic_DNA"/>
</dbReference>
<keyword evidence="7" id="KW-0449">Lipoprotein</keyword>
<dbReference type="RefSeq" id="WP_122916025.1">
    <property type="nucleotide sequence ID" value="NZ_RHHQ01000003.1"/>
</dbReference>
<keyword evidence="5" id="KW-0472">Membrane</keyword>
<dbReference type="OrthoDB" id="2370124at2"/>
<dbReference type="PANTHER" id="PTHR35789">
    <property type="entry name" value="SPORE GERMINATION PROTEIN B3"/>
    <property type="match status" value="1"/>
</dbReference>
<dbReference type="InterPro" id="IPR008844">
    <property type="entry name" value="Spore_GerAC-like"/>
</dbReference>
<feature type="domain" description="Spore germination protein N-terminal" evidence="9">
    <location>
        <begin position="25"/>
        <end position="188"/>
    </location>
</feature>
<dbReference type="GO" id="GO:0009847">
    <property type="term" value="P:spore germination"/>
    <property type="evidence" value="ECO:0007669"/>
    <property type="project" value="InterPro"/>
</dbReference>
<comment type="caution">
    <text evidence="10">The sequence shown here is derived from an EMBL/GenBank/DDBJ whole genome shotgun (WGS) entry which is preliminary data.</text>
</comment>
<proteinExistence type="inferred from homology"/>
<dbReference type="AlphaFoldDB" id="A0A3M8DXR8"/>
<evidence type="ECO:0000256" key="7">
    <source>
        <dbReference type="ARBA" id="ARBA00023288"/>
    </source>
</evidence>
<dbReference type="InterPro" id="IPR046953">
    <property type="entry name" value="Spore_GerAC-like_C"/>
</dbReference>
<dbReference type="PANTHER" id="PTHR35789:SF1">
    <property type="entry name" value="SPORE GERMINATION PROTEIN B3"/>
    <property type="match status" value="1"/>
</dbReference>
<evidence type="ECO:0000256" key="4">
    <source>
        <dbReference type="ARBA" id="ARBA00022729"/>
    </source>
</evidence>
<reference evidence="10 11" key="1">
    <citation type="submission" date="2018-10" db="EMBL/GenBank/DDBJ databases">
        <title>Phylogenomics of Brevibacillus.</title>
        <authorList>
            <person name="Dunlap C."/>
        </authorList>
    </citation>
    <scope>NUCLEOTIDE SEQUENCE [LARGE SCALE GENOMIC DNA]</scope>
    <source>
        <strain evidence="10 11">JCM 15716</strain>
    </source>
</reference>
<dbReference type="GO" id="GO:0016020">
    <property type="term" value="C:membrane"/>
    <property type="evidence" value="ECO:0007669"/>
    <property type="project" value="UniProtKB-SubCell"/>
</dbReference>
<keyword evidence="11" id="KW-1185">Reference proteome</keyword>
<keyword evidence="6" id="KW-0564">Palmitate</keyword>
<dbReference type="Pfam" id="PF25198">
    <property type="entry name" value="Spore_GerAC_N"/>
    <property type="match status" value="1"/>
</dbReference>
<dbReference type="Gene3D" id="3.30.300.210">
    <property type="entry name" value="Nutrient germinant receptor protein C, domain 3"/>
    <property type="match status" value="1"/>
</dbReference>
<organism evidence="10 11">
    <name type="scientific">Brevibacillus fluminis</name>
    <dbReference type="NCBI Taxonomy" id="511487"/>
    <lineage>
        <taxon>Bacteria</taxon>
        <taxon>Bacillati</taxon>
        <taxon>Bacillota</taxon>
        <taxon>Bacilli</taxon>
        <taxon>Bacillales</taxon>
        <taxon>Paenibacillaceae</taxon>
        <taxon>Brevibacillus</taxon>
    </lineage>
</organism>
<evidence type="ECO:0000256" key="2">
    <source>
        <dbReference type="ARBA" id="ARBA00007886"/>
    </source>
</evidence>
<comment type="subcellular location">
    <subcellularLocation>
        <location evidence="1">Membrane</location>
        <topology evidence="1">Lipid-anchor</topology>
    </subcellularLocation>
</comment>
<protein>
    <submittedName>
        <fullName evidence="10">Ger(X)C family spore germination protein</fullName>
    </submittedName>
</protein>
<keyword evidence="4" id="KW-0732">Signal</keyword>
<evidence type="ECO:0000256" key="5">
    <source>
        <dbReference type="ARBA" id="ARBA00023136"/>
    </source>
</evidence>
<evidence type="ECO:0000256" key="6">
    <source>
        <dbReference type="ARBA" id="ARBA00023139"/>
    </source>
</evidence>
<dbReference type="Pfam" id="PF05504">
    <property type="entry name" value="Spore_GerAC"/>
    <property type="match status" value="1"/>
</dbReference>
<evidence type="ECO:0000256" key="1">
    <source>
        <dbReference type="ARBA" id="ARBA00004635"/>
    </source>
</evidence>